<reference evidence="3 4" key="1">
    <citation type="submission" date="2017-01" db="EMBL/GenBank/DDBJ databases">
        <authorList>
            <person name="Mah S.A."/>
            <person name="Swanson W.J."/>
            <person name="Moy G.W."/>
            <person name="Vacquier V.D."/>
        </authorList>
    </citation>
    <scope>NUCLEOTIDE SEQUENCE [LARGE SCALE GENOMIC DNA]</scope>
    <source>
        <strain evidence="3 4">RU36E</strain>
    </source>
</reference>
<dbReference type="NCBIfam" id="TIGR02740">
    <property type="entry name" value="TraF-like"/>
    <property type="match status" value="1"/>
</dbReference>
<feature type="region of interest" description="Disordered" evidence="1">
    <location>
        <begin position="54"/>
        <end position="94"/>
    </location>
</feature>
<sequence>MRLRHFPPFILATLFCAIAHGAGPAGQQTEQAESAPAVAGESFYREKERGWFWYEEPEPEPKPEKPQQPSPKPKPEIEKPGETAPAQPAGPAPGSVAWIKEVLPKLREAAIDNPTDENLQAYYFTQRLMMDKSETFSKRSMEVIRNNPLLDEDLRYPASNAASDALATAAGKQKEQLLNAISKQSMLVLFFRGADCVLCSQAVAALTGLKHKYGFEVMTISLDGQPLPASPFGPHKTDNGLAEQLGIFMTPAIGLAVPPNGTRIISYSTVSMETATSRILAAAKEEGLISQEEYQATSRIASVGLIDGNTLKSDTPNPLESPEEYVQRMQKAAKEAFQNTTGDTQ</sequence>
<keyword evidence="2" id="KW-0732">Signal</keyword>
<evidence type="ECO:0000256" key="2">
    <source>
        <dbReference type="SAM" id="SignalP"/>
    </source>
</evidence>
<evidence type="ECO:0000313" key="3">
    <source>
        <dbReference type="EMBL" id="SIR00993.1"/>
    </source>
</evidence>
<evidence type="ECO:0000313" key="4">
    <source>
        <dbReference type="Proteomes" id="UP000185841"/>
    </source>
</evidence>
<name>A0A1N6XFC1_AQUAC</name>
<organism evidence="3 4">
    <name type="scientific">Aquipseudomonas alcaligenes</name>
    <name type="common">Pseudomonas alcaligenes</name>
    <dbReference type="NCBI Taxonomy" id="43263"/>
    <lineage>
        <taxon>Bacteria</taxon>
        <taxon>Pseudomonadati</taxon>
        <taxon>Pseudomonadota</taxon>
        <taxon>Gammaproteobacteria</taxon>
        <taxon>Pseudomonadales</taxon>
        <taxon>Pseudomonadaceae</taxon>
        <taxon>Aquipseudomonas</taxon>
    </lineage>
</organism>
<proteinExistence type="predicted"/>
<feature type="compositionally biased region" description="Low complexity" evidence="1">
    <location>
        <begin position="82"/>
        <end position="94"/>
    </location>
</feature>
<feature type="chain" id="PRO_5013360442" evidence="2">
    <location>
        <begin position="22"/>
        <end position="345"/>
    </location>
</feature>
<dbReference type="SUPFAM" id="SSF52833">
    <property type="entry name" value="Thioredoxin-like"/>
    <property type="match status" value="1"/>
</dbReference>
<dbReference type="Proteomes" id="UP000185841">
    <property type="component" value="Unassembled WGS sequence"/>
</dbReference>
<evidence type="ECO:0000256" key="1">
    <source>
        <dbReference type="SAM" id="MobiDB-lite"/>
    </source>
</evidence>
<dbReference type="InterPro" id="IPR036249">
    <property type="entry name" value="Thioredoxin-like_sf"/>
</dbReference>
<dbReference type="EMBL" id="FTMP01000012">
    <property type="protein sequence ID" value="SIR00993.1"/>
    <property type="molecule type" value="Genomic_DNA"/>
</dbReference>
<feature type="signal peptide" evidence="2">
    <location>
        <begin position="1"/>
        <end position="21"/>
    </location>
</feature>
<protein>
    <submittedName>
        <fullName evidence="3">Conjugal transfer pilus assembly protein TraF</fullName>
    </submittedName>
</protein>
<dbReference type="AlphaFoldDB" id="A0A1N6XFC1"/>
<dbReference type="InterPro" id="IPR039555">
    <property type="entry name" value="TraF/TrbB"/>
</dbReference>
<gene>
    <name evidence="3" type="ORF">SAMN05878282_112122</name>
</gene>
<accession>A0A1N6XFC1</accession>
<dbReference type="RefSeq" id="WP_076429410.1">
    <property type="nucleotide sequence ID" value="NZ_FTMP01000012.1"/>
</dbReference>
<dbReference type="Pfam" id="PF13728">
    <property type="entry name" value="TraF"/>
    <property type="match status" value="1"/>
</dbReference>
<dbReference type="InterPro" id="IPR014111">
    <property type="entry name" value="T4SS_TraF-like"/>
</dbReference>